<dbReference type="CDD" id="cd04496">
    <property type="entry name" value="SSB_OBF"/>
    <property type="match status" value="1"/>
</dbReference>
<dbReference type="InterPro" id="IPR000424">
    <property type="entry name" value="Primosome_PriB/ssb"/>
</dbReference>
<organism evidence="5 6">
    <name type="scientific">Campylobacter corcagiensis</name>
    <dbReference type="NCBI Taxonomy" id="1448857"/>
    <lineage>
        <taxon>Bacteria</taxon>
        <taxon>Pseudomonadati</taxon>
        <taxon>Campylobacterota</taxon>
        <taxon>Epsilonproteobacteria</taxon>
        <taxon>Campylobacterales</taxon>
        <taxon>Campylobacteraceae</taxon>
        <taxon>Campylobacter</taxon>
    </lineage>
</organism>
<sequence length="184" mass="20965">MFNKVILVGNLTRDIEMRYANSGSAIGNTGIAVNRRYNVNGEKREDVCFIDITFFGRTAEVANQYLRKGSQVLIEGRLQFDTWQDKNTGQNRNKHSIVVESMQMLSGGNQSGQQNYGGNQNYNNQNHSNQGGYSQGYDNYQSQNSKPNNNYQNKQNRGGYQNDSYDDYSENIPDIDIDEDELPF</sequence>
<evidence type="ECO:0000256" key="3">
    <source>
        <dbReference type="PIRNR" id="PIRNR002070"/>
    </source>
</evidence>
<comment type="subunit">
    <text evidence="2">Homotetramer.</text>
</comment>
<evidence type="ECO:0000256" key="4">
    <source>
        <dbReference type="SAM" id="MobiDB-lite"/>
    </source>
</evidence>
<dbReference type="InterPro" id="IPR012340">
    <property type="entry name" value="NA-bd_OB-fold"/>
</dbReference>
<dbReference type="PIRSF" id="PIRSF002070">
    <property type="entry name" value="SSB"/>
    <property type="match status" value="1"/>
</dbReference>
<dbReference type="PANTHER" id="PTHR10302">
    <property type="entry name" value="SINGLE-STRANDED DNA-BINDING PROTEIN"/>
    <property type="match status" value="1"/>
</dbReference>
<dbReference type="InterPro" id="IPR011344">
    <property type="entry name" value="ssDNA-bd"/>
</dbReference>
<keyword evidence="2" id="KW-0234">DNA repair</keyword>
<reference evidence="5 6" key="1">
    <citation type="submission" date="2020-10" db="EMBL/GenBank/DDBJ databases">
        <title>Campylobacter and Helicobacter PacBio genomes.</title>
        <authorList>
            <person name="Lane C."/>
        </authorList>
    </citation>
    <scope>NUCLEOTIDE SEQUENCE [LARGE SCALE GENOMIC DNA]</scope>
    <source>
        <strain evidence="5 6">2016D-0077</strain>
    </source>
</reference>
<keyword evidence="6" id="KW-1185">Reference proteome</keyword>
<dbReference type="GO" id="GO:0003697">
    <property type="term" value="F:single-stranded DNA binding"/>
    <property type="evidence" value="ECO:0007669"/>
    <property type="project" value="UniProtKB-UniRule"/>
</dbReference>
<dbReference type="PANTHER" id="PTHR10302:SF27">
    <property type="entry name" value="SINGLE-STRANDED DNA-BINDING PROTEIN"/>
    <property type="match status" value="1"/>
</dbReference>
<evidence type="ECO:0000256" key="1">
    <source>
        <dbReference type="ARBA" id="ARBA00023125"/>
    </source>
</evidence>
<dbReference type="Gene3D" id="2.40.50.140">
    <property type="entry name" value="Nucleic acid-binding proteins"/>
    <property type="match status" value="1"/>
</dbReference>
<gene>
    <name evidence="5" type="ORF">IMC76_06875</name>
</gene>
<proteinExistence type="inferred from homology"/>
<evidence type="ECO:0000313" key="5">
    <source>
        <dbReference type="EMBL" id="QOQ86929.1"/>
    </source>
</evidence>
<keyword evidence="2" id="KW-0235">DNA replication</keyword>
<dbReference type="GO" id="GO:0006260">
    <property type="term" value="P:DNA replication"/>
    <property type="evidence" value="ECO:0007669"/>
    <property type="project" value="UniProtKB-UniRule"/>
</dbReference>
<dbReference type="GO" id="GO:0006281">
    <property type="term" value="P:DNA repair"/>
    <property type="evidence" value="ECO:0007669"/>
    <property type="project" value="UniProtKB-UniRule"/>
</dbReference>
<dbReference type="SUPFAM" id="SSF50249">
    <property type="entry name" value="Nucleic acid-binding proteins"/>
    <property type="match status" value="1"/>
</dbReference>
<name>A0A7M1LED0_9BACT</name>
<evidence type="ECO:0000256" key="2">
    <source>
        <dbReference type="HAMAP-Rule" id="MF_00984"/>
    </source>
</evidence>
<feature type="short sequence motif" description="Important for interaction with partner proteins" evidence="2">
    <location>
        <begin position="179"/>
        <end position="184"/>
    </location>
</feature>
<dbReference type="Proteomes" id="UP000594749">
    <property type="component" value="Chromosome"/>
</dbReference>
<dbReference type="RefSeq" id="WP_025803284.1">
    <property type="nucleotide sequence ID" value="NZ_CP053842.1"/>
</dbReference>
<evidence type="ECO:0000313" key="6">
    <source>
        <dbReference type="Proteomes" id="UP000594749"/>
    </source>
</evidence>
<feature type="region of interest" description="Disordered" evidence="4">
    <location>
        <begin position="107"/>
        <end position="184"/>
    </location>
</feature>
<dbReference type="AlphaFoldDB" id="A0A7M1LED0"/>
<feature type="compositionally biased region" description="Polar residues" evidence="4">
    <location>
        <begin position="137"/>
        <end position="163"/>
    </location>
</feature>
<dbReference type="GO" id="GO:0006310">
    <property type="term" value="P:DNA recombination"/>
    <property type="evidence" value="ECO:0007669"/>
    <property type="project" value="UniProtKB-UniRule"/>
</dbReference>
<dbReference type="NCBIfam" id="TIGR00621">
    <property type="entry name" value="ssb"/>
    <property type="match status" value="1"/>
</dbReference>
<keyword evidence="2" id="KW-0233">DNA recombination</keyword>
<feature type="compositionally biased region" description="Low complexity" evidence="4">
    <location>
        <begin position="107"/>
        <end position="136"/>
    </location>
</feature>
<dbReference type="Pfam" id="PF00436">
    <property type="entry name" value="SSB"/>
    <property type="match status" value="1"/>
</dbReference>
<feature type="compositionally biased region" description="Acidic residues" evidence="4">
    <location>
        <begin position="164"/>
        <end position="184"/>
    </location>
</feature>
<accession>A0A7M1LED0</accession>
<comment type="caution">
    <text evidence="2">Lacks conserved residue(s) required for the propagation of feature annotation.</text>
</comment>
<comment type="function">
    <text evidence="2">Plays an important role in DNA replication, recombination and repair. Binds to ssDNA and to an array of partner proteins to recruit them to their sites of action during DNA metabolism.</text>
</comment>
<keyword evidence="2" id="KW-0227">DNA damage</keyword>
<dbReference type="HAMAP" id="MF_00984">
    <property type="entry name" value="SSB"/>
    <property type="match status" value="1"/>
</dbReference>
<dbReference type="PROSITE" id="PS50935">
    <property type="entry name" value="SSB"/>
    <property type="match status" value="1"/>
</dbReference>
<dbReference type="EMBL" id="CP063078">
    <property type="protein sequence ID" value="QOQ86929.1"/>
    <property type="molecule type" value="Genomic_DNA"/>
</dbReference>
<protein>
    <recommendedName>
        <fullName evidence="2 3">Single-stranded DNA-binding protein</fullName>
        <shortName evidence="2">SSB</shortName>
    </recommendedName>
</protein>
<dbReference type="NCBIfam" id="NF006297">
    <property type="entry name" value="PRK08486.1"/>
    <property type="match status" value="1"/>
</dbReference>
<dbReference type="OrthoDB" id="9809878at2"/>
<dbReference type="GO" id="GO:0009295">
    <property type="term" value="C:nucleoid"/>
    <property type="evidence" value="ECO:0007669"/>
    <property type="project" value="TreeGrafter"/>
</dbReference>
<keyword evidence="1 2" id="KW-0238">DNA-binding</keyword>